<evidence type="ECO:0000313" key="2">
    <source>
        <dbReference type="EMBL" id="KAG2890123.1"/>
    </source>
</evidence>
<evidence type="ECO:0000313" key="6">
    <source>
        <dbReference type="EMBL" id="KAG6941963.1"/>
    </source>
</evidence>
<name>A0A329RR48_9STRA</name>
<dbReference type="EMBL" id="JAENGZ010003217">
    <property type="protein sequence ID" value="KAG6941963.1"/>
    <property type="molecule type" value="Genomic_DNA"/>
</dbReference>
<dbReference type="EMBL" id="MJFZ01000729">
    <property type="protein sequence ID" value="RAW25638.1"/>
    <property type="molecule type" value="Genomic_DNA"/>
</dbReference>
<gene>
    <name evidence="6" type="ORF">JG687_00019339</name>
    <name evidence="7" type="ORF">PC110_g17944</name>
    <name evidence="1" type="ORF">PC113_g21575</name>
    <name evidence="2" type="ORF">PC115_g19559</name>
    <name evidence="3" type="ORF">PC117_g23664</name>
    <name evidence="4" type="ORF">PC118_g21082</name>
    <name evidence="5" type="ORF">PC129_g24105</name>
</gene>
<dbReference type="EMBL" id="RCMV01003262">
    <property type="protein sequence ID" value="KAG3199441.1"/>
    <property type="molecule type" value="Genomic_DNA"/>
</dbReference>
<evidence type="ECO:0000313" key="3">
    <source>
        <dbReference type="EMBL" id="KAG2893843.1"/>
    </source>
</evidence>
<protein>
    <submittedName>
        <fullName evidence="7">Uncharacterized protein</fullName>
    </submittedName>
</protein>
<reference evidence="7 8" key="1">
    <citation type="submission" date="2018-01" db="EMBL/GenBank/DDBJ databases">
        <title>Draft genome of the strawberry crown rot pathogen Phytophthora cactorum.</title>
        <authorList>
            <person name="Armitage A.D."/>
            <person name="Lysoe E."/>
            <person name="Nellist C.F."/>
            <person name="Harrison R.J."/>
            <person name="Brurberg M.B."/>
        </authorList>
    </citation>
    <scope>NUCLEOTIDE SEQUENCE [LARGE SCALE GENOMIC DNA]</scope>
    <source>
        <strain evidence="7 8">10300</strain>
    </source>
</reference>
<reference evidence="6" key="3">
    <citation type="submission" date="2021-01" db="EMBL/GenBank/DDBJ databases">
        <title>Phytophthora aleatoria, a newly-described species from Pinus radiata is distinct from Phytophthora cactorum isolates based on comparative genomics.</title>
        <authorList>
            <person name="Mcdougal R."/>
            <person name="Panda P."/>
            <person name="Williams N."/>
            <person name="Studholme D.J."/>
        </authorList>
    </citation>
    <scope>NUCLEOTIDE SEQUENCE</scope>
    <source>
        <strain evidence="6">NZFS 3830</strain>
    </source>
</reference>
<dbReference type="Proteomes" id="UP000697107">
    <property type="component" value="Unassembled WGS sequence"/>
</dbReference>
<evidence type="ECO:0000313" key="1">
    <source>
        <dbReference type="EMBL" id="KAG2827755.1"/>
    </source>
</evidence>
<accession>A0A329RR48</accession>
<evidence type="ECO:0000313" key="5">
    <source>
        <dbReference type="EMBL" id="KAG3199441.1"/>
    </source>
</evidence>
<dbReference type="AlphaFoldDB" id="A0A329RR48"/>
<reference evidence="1" key="2">
    <citation type="submission" date="2018-10" db="EMBL/GenBank/DDBJ databases">
        <title>Effector identification in a new, highly contiguous assembly of the strawberry crown rot pathogen Phytophthora cactorum.</title>
        <authorList>
            <person name="Armitage A.D."/>
            <person name="Nellist C.F."/>
            <person name="Bates H."/>
            <person name="Vickerstaff R.J."/>
            <person name="Harrison R.J."/>
        </authorList>
    </citation>
    <scope>NUCLEOTIDE SEQUENCE</scope>
    <source>
        <strain evidence="1">15-7</strain>
        <strain evidence="2">4032</strain>
        <strain evidence="3">4040</strain>
        <strain evidence="4">P415</strain>
        <strain evidence="5">P421</strain>
    </source>
</reference>
<dbReference type="Proteomes" id="UP000251314">
    <property type="component" value="Unassembled WGS sequence"/>
</dbReference>
<evidence type="ECO:0000313" key="8">
    <source>
        <dbReference type="Proteomes" id="UP000251314"/>
    </source>
</evidence>
<evidence type="ECO:0000313" key="7">
    <source>
        <dbReference type="EMBL" id="RAW25638.1"/>
    </source>
</evidence>
<dbReference type="Proteomes" id="UP000736787">
    <property type="component" value="Unassembled WGS sequence"/>
</dbReference>
<dbReference type="EMBL" id="RCMG01001424">
    <property type="protein sequence ID" value="KAG2827755.1"/>
    <property type="molecule type" value="Genomic_DNA"/>
</dbReference>
<proteinExistence type="predicted"/>
<dbReference type="OrthoDB" id="10272361at2759"/>
<organism evidence="7 8">
    <name type="scientific">Phytophthora cactorum</name>
    <dbReference type="NCBI Taxonomy" id="29920"/>
    <lineage>
        <taxon>Eukaryota</taxon>
        <taxon>Sar</taxon>
        <taxon>Stramenopiles</taxon>
        <taxon>Oomycota</taxon>
        <taxon>Peronosporomycetes</taxon>
        <taxon>Peronosporales</taxon>
        <taxon>Peronosporaceae</taxon>
        <taxon>Phytophthora</taxon>
    </lineage>
</organism>
<dbReference type="VEuPathDB" id="FungiDB:PC110_g17944"/>
<keyword evidence="8" id="KW-1185">Reference proteome</keyword>
<dbReference type="Proteomes" id="UP000760860">
    <property type="component" value="Unassembled WGS sequence"/>
</dbReference>
<dbReference type="EMBL" id="RCMI01001127">
    <property type="protein sequence ID" value="KAG2890123.1"/>
    <property type="molecule type" value="Genomic_DNA"/>
</dbReference>
<dbReference type="Proteomes" id="UP000688947">
    <property type="component" value="Unassembled WGS sequence"/>
</dbReference>
<comment type="caution">
    <text evidence="7">The sequence shown here is derived from an EMBL/GenBank/DDBJ whole genome shotgun (WGS) entry which is preliminary data.</text>
</comment>
<sequence length="54" mass="5817">MKLATVFSGCHLELANDLLESLEAVYVIGLGVDMTEFAAEDAKVVTDVLECWGV</sequence>
<dbReference type="EMBL" id="RCML01001377">
    <property type="protein sequence ID" value="KAG2963071.1"/>
    <property type="molecule type" value="Genomic_DNA"/>
</dbReference>
<dbReference type="Proteomes" id="UP000735874">
    <property type="component" value="Unassembled WGS sequence"/>
</dbReference>
<evidence type="ECO:0000313" key="4">
    <source>
        <dbReference type="EMBL" id="KAG2963071.1"/>
    </source>
</evidence>
<dbReference type="EMBL" id="RCMK01001463">
    <property type="protein sequence ID" value="KAG2893843.1"/>
    <property type="molecule type" value="Genomic_DNA"/>
</dbReference>
<dbReference type="Proteomes" id="UP000774804">
    <property type="component" value="Unassembled WGS sequence"/>
</dbReference>